<dbReference type="EMBL" id="PJQM01002257">
    <property type="protein sequence ID" value="RCH96852.1"/>
    <property type="molecule type" value="Genomic_DNA"/>
</dbReference>
<evidence type="ECO:0000313" key="5">
    <source>
        <dbReference type="EMBL" id="RCH96852.1"/>
    </source>
</evidence>
<reference evidence="5 6" key="1">
    <citation type="journal article" date="2018" name="G3 (Bethesda)">
        <title>Phylogenetic and Phylogenomic Definition of Rhizopus Species.</title>
        <authorList>
            <person name="Gryganskyi A.P."/>
            <person name="Golan J."/>
            <person name="Dolatabadi S."/>
            <person name="Mondo S."/>
            <person name="Robb S."/>
            <person name="Idnurm A."/>
            <person name="Muszewska A."/>
            <person name="Steczkiewicz K."/>
            <person name="Masonjones S."/>
            <person name="Liao H.L."/>
            <person name="Gajdeczka M.T."/>
            <person name="Anike F."/>
            <person name="Vuek A."/>
            <person name="Anishchenko I.M."/>
            <person name="Voigt K."/>
            <person name="de Hoog G.S."/>
            <person name="Smith M.E."/>
            <person name="Heitman J."/>
            <person name="Vilgalys R."/>
            <person name="Stajich J.E."/>
        </authorList>
    </citation>
    <scope>NUCLEOTIDE SEQUENCE [LARGE SCALE GENOMIC DNA]</scope>
    <source>
        <strain evidence="5 6">LSU 92-RS-03</strain>
    </source>
</reference>
<feature type="signal peptide" evidence="3">
    <location>
        <begin position="1"/>
        <end position="16"/>
    </location>
</feature>
<protein>
    <submittedName>
        <fullName evidence="5">Hephaestin-like 1</fullName>
    </submittedName>
</protein>
<accession>A0A367K3L6</accession>
<keyword evidence="6" id="KW-1185">Reference proteome</keyword>
<sequence length="325" mass="37899">MRLFLFLFLVINTVCAVDYFDILKKELYESTTGKERHFYITAEEQVWDYASQTNSNDQVPHALGTKYYKALYHEYTDSTFTKKKNRFKWQGNMGPILRAEVKDTIIVHFWNKANQTLTMHPHGVFYEFESEGAVFKDGYEKSAVQPNQNYTYTWKVLPRAGPGPTDENSVVWGYHSHVSEGDIYMGLYGAILIYRPVSNEAESPYFEKTVSDIYSNAETHRMMDSKEYTFSIINGLVNSSPPDLLFKKKKTVWHLIAWGTFWDTHYVKWEHGDAVVNGRKVDQVRLYPASFYTAVLNFSESGRYKFGYLDNENEGMVMHYNVSLY</sequence>
<comment type="similarity">
    <text evidence="1">Belongs to the multicopper oxidase family.</text>
</comment>
<dbReference type="InterPro" id="IPR008972">
    <property type="entry name" value="Cupredoxin"/>
</dbReference>
<dbReference type="PANTHER" id="PTHR11709:SF486">
    <property type="entry name" value="MULTICOPPER OXIDASE"/>
    <property type="match status" value="1"/>
</dbReference>
<keyword evidence="2" id="KW-0186">Copper</keyword>
<feature type="domain" description="Plastocyanin-like" evidence="4">
    <location>
        <begin position="93"/>
        <end position="196"/>
    </location>
</feature>
<dbReference type="InterPro" id="IPR011707">
    <property type="entry name" value="Cu-oxidase-like_N"/>
</dbReference>
<dbReference type="Gene3D" id="2.60.40.420">
    <property type="entry name" value="Cupredoxins - blue copper proteins"/>
    <property type="match status" value="2"/>
</dbReference>
<name>A0A367K3L6_RHIST</name>
<gene>
    <name evidence="5" type="primary">HEPHL1_2</name>
    <name evidence="5" type="ORF">CU098_008104</name>
</gene>
<dbReference type="GO" id="GO:0005507">
    <property type="term" value="F:copper ion binding"/>
    <property type="evidence" value="ECO:0007669"/>
    <property type="project" value="InterPro"/>
</dbReference>
<evidence type="ECO:0000259" key="4">
    <source>
        <dbReference type="Pfam" id="PF07732"/>
    </source>
</evidence>
<dbReference type="Proteomes" id="UP000253551">
    <property type="component" value="Unassembled WGS sequence"/>
</dbReference>
<dbReference type="GO" id="GO:0016491">
    <property type="term" value="F:oxidoreductase activity"/>
    <property type="evidence" value="ECO:0007669"/>
    <property type="project" value="TreeGrafter"/>
</dbReference>
<evidence type="ECO:0000256" key="2">
    <source>
        <dbReference type="ARBA" id="ARBA00023008"/>
    </source>
</evidence>
<evidence type="ECO:0000313" key="6">
    <source>
        <dbReference type="Proteomes" id="UP000253551"/>
    </source>
</evidence>
<dbReference type="PANTHER" id="PTHR11709">
    <property type="entry name" value="MULTI-COPPER OXIDASE"/>
    <property type="match status" value="1"/>
</dbReference>
<proteinExistence type="inferred from homology"/>
<evidence type="ECO:0000256" key="1">
    <source>
        <dbReference type="ARBA" id="ARBA00010609"/>
    </source>
</evidence>
<dbReference type="AlphaFoldDB" id="A0A367K3L6"/>
<organism evidence="5 6">
    <name type="scientific">Rhizopus stolonifer</name>
    <name type="common">Rhizopus nigricans</name>
    <dbReference type="NCBI Taxonomy" id="4846"/>
    <lineage>
        <taxon>Eukaryota</taxon>
        <taxon>Fungi</taxon>
        <taxon>Fungi incertae sedis</taxon>
        <taxon>Mucoromycota</taxon>
        <taxon>Mucoromycotina</taxon>
        <taxon>Mucoromycetes</taxon>
        <taxon>Mucorales</taxon>
        <taxon>Mucorineae</taxon>
        <taxon>Rhizopodaceae</taxon>
        <taxon>Rhizopus</taxon>
    </lineage>
</organism>
<dbReference type="SUPFAM" id="SSF49503">
    <property type="entry name" value="Cupredoxins"/>
    <property type="match status" value="2"/>
</dbReference>
<dbReference type="STRING" id="4846.A0A367K3L6"/>
<dbReference type="InterPro" id="IPR045087">
    <property type="entry name" value="Cu-oxidase_fam"/>
</dbReference>
<keyword evidence="3" id="KW-0732">Signal</keyword>
<comment type="caution">
    <text evidence="5">The sequence shown here is derived from an EMBL/GenBank/DDBJ whole genome shotgun (WGS) entry which is preliminary data.</text>
</comment>
<dbReference type="OrthoDB" id="2121828at2759"/>
<feature type="chain" id="PRO_5016670788" evidence="3">
    <location>
        <begin position="17"/>
        <end position="325"/>
    </location>
</feature>
<evidence type="ECO:0000256" key="3">
    <source>
        <dbReference type="SAM" id="SignalP"/>
    </source>
</evidence>
<dbReference type="Pfam" id="PF07732">
    <property type="entry name" value="Cu-oxidase_3"/>
    <property type="match status" value="1"/>
</dbReference>